<dbReference type="CDD" id="cd08223">
    <property type="entry name" value="STKc_Nek4"/>
    <property type="match status" value="1"/>
</dbReference>
<protein>
    <recommendedName>
        <fullName evidence="22">Serine/threonine-protein kinase Nek4</fullName>
        <ecNumber evidence="5">2.7.11.1</ecNumber>
    </recommendedName>
    <alternativeName>
        <fullName evidence="24">Never in mitosis A-related kinase 4</fullName>
    </alternativeName>
    <alternativeName>
        <fullName evidence="23">Serine/threonine-protein kinase 2</fullName>
    </alternativeName>
</protein>
<evidence type="ECO:0000256" key="22">
    <source>
        <dbReference type="ARBA" id="ARBA00067731"/>
    </source>
</evidence>
<feature type="compositionally biased region" description="Basic and acidic residues" evidence="27">
    <location>
        <begin position="422"/>
        <end position="431"/>
    </location>
</feature>
<keyword evidence="18" id="KW-0966">Cell projection</keyword>
<dbReference type="EnsemblMetazoa" id="CapteT224068">
    <property type="protein sequence ID" value="CapteP224068"/>
    <property type="gene ID" value="CapteG224068"/>
</dbReference>
<dbReference type="Proteomes" id="UP000014760">
    <property type="component" value="Unassembled WGS sequence"/>
</dbReference>
<keyword evidence="17" id="KW-0460">Magnesium</keyword>
<evidence type="ECO:0000256" key="1">
    <source>
        <dbReference type="ARBA" id="ARBA00001936"/>
    </source>
</evidence>
<feature type="compositionally biased region" description="Basic and acidic residues" evidence="27">
    <location>
        <begin position="504"/>
        <end position="515"/>
    </location>
</feature>
<keyword evidence="6" id="KW-0488">Methylation</keyword>
<evidence type="ECO:0000256" key="14">
    <source>
        <dbReference type="ARBA" id="ARBA00022776"/>
    </source>
</evidence>
<keyword evidence="10" id="KW-0132">Cell division</keyword>
<dbReference type="EMBL" id="AMQN01013137">
    <property type="status" value="NOT_ANNOTATED_CDS"/>
    <property type="molecule type" value="Genomic_DNA"/>
</dbReference>
<comment type="catalytic activity">
    <reaction evidence="21">
        <text>L-seryl-[protein] + ATP = O-phospho-L-seryl-[protein] + ADP + H(+)</text>
        <dbReference type="Rhea" id="RHEA:17989"/>
        <dbReference type="Rhea" id="RHEA-COMP:9863"/>
        <dbReference type="Rhea" id="RHEA-COMP:11604"/>
        <dbReference type="ChEBI" id="CHEBI:15378"/>
        <dbReference type="ChEBI" id="CHEBI:29999"/>
        <dbReference type="ChEBI" id="CHEBI:30616"/>
        <dbReference type="ChEBI" id="CHEBI:83421"/>
        <dbReference type="ChEBI" id="CHEBI:456216"/>
        <dbReference type="EC" id="2.7.11.1"/>
    </reaction>
</comment>
<feature type="compositionally biased region" description="Basic and acidic residues" evidence="27">
    <location>
        <begin position="442"/>
        <end position="467"/>
    </location>
</feature>
<evidence type="ECO:0000256" key="3">
    <source>
        <dbReference type="ARBA" id="ARBA00004496"/>
    </source>
</evidence>
<evidence type="ECO:0000256" key="9">
    <source>
        <dbReference type="ARBA" id="ARBA00022553"/>
    </source>
</evidence>
<dbReference type="OrthoDB" id="248923at2759"/>
<evidence type="ECO:0000256" key="27">
    <source>
        <dbReference type="SAM" id="MobiDB-lite"/>
    </source>
</evidence>
<feature type="compositionally biased region" description="Low complexity" evidence="27">
    <location>
        <begin position="493"/>
        <end position="502"/>
    </location>
</feature>
<dbReference type="Gene3D" id="3.30.200.20">
    <property type="entry name" value="Phosphorylase Kinase, domain 1"/>
    <property type="match status" value="1"/>
</dbReference>
<dbReference type="Gene3D" id="1.10.510.10">
    <property type="entry name" value="Transferase(Phosphotransferase) domain 1"/>
    <property type="match status" value="1"/>
</dbReference>
<dbReference type="PROSITE" id="PS00107">
    <property type="entry name" value="PROTEIN_KINASE_ATP"/>
    <property type="match status" value="1"/>
</dbReference>
<feature type="compositionally biased region" description="Pro residues" evidence="27">
    <location>
        <begin position="701"/>
        <end position="711"/>
    </location>
</feature>
<keyword evidence="19" id="KW-0131">Cell cycle</keyword>
<dbReference type="FunCoup" id="R7THD3">
    <property type="interactions" value="49"/>
</dbReference>
<evidence type="ECO:0000313" key="31">
    <source>
        <dbReference type="Proteomes" id="UP000014760"/>
    </source>
</evidence>
<evidence type="ECO:0000256" key="16">
    <source>
        <dbReference type="ARBA" id="ARBA00022840"/>
    </source>
</evidence>
<accession>R7THD3</accession>
<dbReference type="PANTHER" id="PTHR44899">
    <property type="entry name" value="CAMK FAMILY PROTEIN KINASE"/>
    <property type="match status" value="1"/>
</dbReference>
<dbReference type="GO" id="GO:0005737">
    <property type="term" value="C:cytoplasm"/>
    <property type="evidence" value="ECO:0007669"/>
    <property type="project" value="UniProtKB-SubCell"/>
</dbReference>
<feature type="compositionally biased region" description="Basic and acidic residues" evidence="27">
    <location>
        <begin position="289"/>
        <end position="300"/>
    </location>
</feature>
<keyword evidence="8" id="KW-0723">Serine/threonine-protein kinase</keyword>
<evidence type="ECO:0000256" key="25">
    <source>
        <dbReference type="PROSITE-ProRule" id="PRU10141"/>
    </source>
</evidence>
<evidence type="ECO:0000313" key="30">
    <source>
        <dbReference type="EnsemblMetazoa" id="CapteP224068"/>
    </source>
</evidence>
<dbReference type="PROSITE" id="PS50011">
    <property type="entry name" value="PROTEIN_KINASE_DOM"/>
    <property type="match status" value="1"/>
</dbReference>
<dbReference type="EMBL" id="KB309980">
    <property type="protein sequence ID" value="ELT92847.1"/>
    <property type="molecule type" value="Genomic_DNA"/>
</dbReference>
<keyword evidence="15" id="KW-0418">Kinase</keyword>
<keyword evidence="31" id="KW-1185">Reference proteome</keyword>
<feature type="coiled-coil region" evidence="26">
    <location>
        <begin position="33"/>
        <end position="60"/>
    </location>
</feature>
<feature type="region of interest" description="Disordered" evidence="27">
    <location>
        <begin position="660"/>
        <end position="714"/>
    </location>
</feature>
<evidence type="ECO:0000256" key="2">
    <source>
        <dbReference type="ARBA" id="ARBA00004138"/>
    </source>
</evidence>
<evidence type="ECO:0000256" key="12">
    <source>
        <dbReference type="ARBA" id="ARBA00022723"/>
    </source>
</evidence>
<dbReference type="GO" id="GO:0051301">
    <property type="term" value="P:cell division"/>
    <property type="evidence" value="ECO:0007669"/>
    <property type="project" value="UniProtKB-KW"/>
</dbReference>
<keyword evidence="11" id="KW-0808">Transferase</keyword>
<feature type="compositionally biased region" description="Low complexity" evidence="27">
    <location>
        <begin position="303"/>
        <end position="317"/>
    </location>
</feature>
<feature type="compositionally biased region" description="Basic and acidic residues" evidence="27">
    <location>
        <begin position="343"/>
        <end position="369"/>
    </location>
</feature>
<evidence type="ECO:0000256" key="10">
    <source>
        <dbReference type="ARBA" id="ARBA00022618"/>
    </source>
</evidence>
<feature type="domain" description="Protein kinase" evidence="28">
    <location>
        <begin position="6"/>
        <end position="261"/>
    </location>
</feature>
<evidence type="ECO:0000256" key="19">
    <source>
        <dbReference type="ARBA" id="ARBA00023306"/>
    </source>
</evidence>
<dbReference type="EC" id="2.7.11.1" evidence="5"/>
<name>R7THD3_CAPTE</name>
<keyword evidence="9" id="KW-0597">Phosphoprotein</keyword>
<reference evidence="30" key="3">
    <citation type="submission" date="2015-06" db="UniProtKB">
        <authorList>
            <consortium name="EnsemblMetazoa"/>
        </authorList>
    </citation>
    <scope>IDENTIFICATION</scope>
</reference>
<keyword evidence="14" id="KW-0498">Mitosis</keyword>
<comment type="similarity">
    <text evidence="4">Belongs to the protein kinase superfamily. NEK Ser/Thr protein kinase family. NIMA subfamily.</text>
</comment>
<comment type="subcellular location">
    <subcellularLocation>
        <location evidence="2">Cell projection</location>
        <location evidence="2">Cilium</location>
    </subcellularLocation>
    <subcellularLocation>
        <location evidence="3">Cytoplasm</location>
    </subcellularLocation>
</comment>
<sequence>MSLELYDKKNVIGKGSYGEVWLVRHKRDKKQYVLKKMELLNASKRERKAAEQEAKLLSKLKHPNIVSYKDSFECENGFVYIVMGYCEGGDLYARLKEQKGVPLEERQVVEWFVQITMALQYMHERNILHRDLKTQNIFLTKSKIIKVGDLGIAKVLESSSDMASTLIGTPYYMSPELFSNKPYNYRSDVWALGCCVYEMTTLKHAFNAKDMNSLVYKILRGKMPAMPKSYSPELVSLIKAMMNHNPDKRPSVNRILRDPYIKKNIAIFLEGTRKSRRPSSSRGRPSSSDSRRSKDSHDGGGDPPDSARSSASSVSGVAKAYDKVRQPADEKLDPLNVGPELHPIQEERTPRSNVEPERRSVPDAAKVVKDPPTAILPPDPVVNRKKKRKFLSEAAAKPIVVNIQRSQKTKKNSSEQISKSASDSDVRRLQRDSSASPSRLSASDKSRDHSKSPGRRKESRAPKKHAFDALPRQPKIRGVSPKGPRPLPPRPSSSPAERSSGSQQRDEDKNVDRESGYSSITDSASDPLTANETPRGPNLSARARRRERKESETPRTSRSVDISRKLPSAVDSRPSTAGKDEGDGRKALIRASADAVMSRHETKKPVDGLKKQPSINDDSSSTDEEENVSEERVKSRESKRKEKEMNSFICLLDTTLRMNKEEEKSDSDDDVIIPEPNPPPHKEILVPINEDSDVVDLSRPSHPPQPAPLPPSVNSNAAKTLSTTGRLWERITHLRKDCIRGLGVQKLKKAYDILDKFEADDLEPQLIEVLGKRDFDLYAGKVWQLKFCEEAAFGLM</sequence>
<feature type="compositionally biased region" description="Basic and acidic residues" evidence="27">
    <location>
        <begin position="597"/>
        <end position="610"/>
    </location>
</feature>
<evidence type="ECO:0000313" key="29">
    <source>
        <dbReference type="EMBL" id="ELT92847.1"/>
    </source>
</evidence>
<feature type="compositionally biased region" description="Basic and acidic residues" evidence="27">
    <location>
        <begin position="320"/>
        <end position="333"/>
    </location>
</feature>
<keyword evidence="16 25" id="KW-0067">ATP-binding</keyword>
<dbReference type="GO" id="GO:0046872">
    <property type="term" value="F:metal ion binding"/>
    <property type="evidence" value="ECO:0007669"/>
    <property type="project" value="UniProtKB-KW"/>
</dbReference>
<dbReference type="PROSITE" id="PS00108">
    <property type="entry name" value="PROTEIN_KINASE_ST"/>
    <property type="match status" value="1"/>
</dbReference>
<evidence type="ECO:0000256" key="13">
    <source>
        <dbReference type="ARBA" id="ARBA00022741"/>
    </source>
</evidence>
<feature type="region of interest" description="Disordered" evidence="27">
    <location>
        <begin position="271"/>
        <end position="647"/>
    </location>
</feature>
<evidence type="ECO:0000256" key="8">
    <source>
        <dbReference type="ARBA" id="ARBA00022527"/>
    </source>
</evidence>
<evidence type="ECO:0000256" key="4">
    <source>
        <dbReference type="ARBA" id="ARBA00010886"/>
    </source>
</evidence>
<evidence type="ECO:0000256" key="17">
    <source>
        <dbReference type="ARBA" id="ARBA00022842"/>
    </source>
</evidence>
<dbReference type="GO" id="GO:0004674">
    <property type="term" value="F:protein serine/threonine kinase activity"/>
    <property type="evidence" value="ECO:0007669"/>
    <property type="project" value="UniProtKB-KW"/>
</dbReference>
<evidence type="ECO:0000256" key="11">
    <source>
        <dbReference type="ARBA" id="ARBA00022679"/>
    </source>
</evidence>
<keyword evidence="7" id="KW-0963">Cytoplasm</keyword>
<organism evidence="29">
    <name type="scientific">Capitella teleta</name>
    <name type="common">Polychaete worm</name>
    <dbReference type="NCBI Taxonomy" id="283909"/>
    <lineage>
        <taxon>Eukaryota</taxon>
        <taxon>Metazoa</taxon>
        <taxon>Spiralia</taxon>
        <taxon>Lophotrochozoa</taxon>
        <taxon>Annelida</taxon>
        <taxon>Polychaeta</taxon>
        <taxon>Sedentaria</taxon>
        <taxon>Scolecida</taxon>
        <taxon>Capitellidae</taxon>
        <taxon>Capitella</taxon>
    </lineage>
</organism>
<feature type="compositionally biased region" description="Pro residues" evidence="27">
    <location>
        <begin position="483"/>
        <end position="492"/>
    </location>
</feature>
<evidence type="ECO:0000259" key="28">
    <source>
        <dbReference type="PROSITE" id="PS50011"/>
    </source>
</evidence>
<feature type="compositionally biased region" description="Basic and acidic residues" evidence="27">
    <location>
        <begin position="629"/>
        <end position="645"/>
    </location>
</feature>
<feature type="binding site" evidence="25">
    <location>
        <position position="35"/>
    </location>
    <ligand>
        <name>ATP</name>
        <dbReference type="ChEBI" id="CHEBI:30616"/>
    </ligand>
</feature>
<proteinExistence type="inferred from homology"/>
<dbReference type="GO" id="GO:0005929">
    <property type="term" value="C:cilium"/>
    <property type="evidence" value="ECO:0007669"/>
    <property type="project" value="UniProtKB-SubCell"/>
</dbReference>
<dbReference type="AlphaFoldDB" id="R7THD3"/>
<evidence type="ECO:0000256" key="6">
    <source>
        <dbReference type="ARBA" id="ARBA00022481"/>
    </source>
</evidence>
<dbReference type="PANTHER" id="PTHR44899:SF7">
    <property type="entry name" value="NIMA-RELATED KINASE"/>
    <property type="match status" value="1"/>
</dbReference>
<dbReference type="FunFam" id="1.10.510.10:FF:000219">
    <property type="entry name" value="Putative serine/threonine-protein kinase Nek4"/>
    <property type="match status" value="1"/>
</dbReference>
<comment type="cofactor">
    <cofactor evidence="1">
        <name>Mn(2+)</name>
        <dbReference type="ChEBI" id="CHEBI:29035"/>
    </cofactor>
</comment>
<dbReference type="GO" id="GO:0005524">
    <property type="term" value="F:ATP binding"/>
    <property type="evidence" value="ECO:0007669"/>
    <property type="project" value="UniProtKB-UniRule"/>
</dbReference>
<dbReference type="OMA" id="EMNNFIC"/>
<feature type="compositionally biased region" description="Low complexity" evidence="27">
    <location>
        <begin position="432"/>
        <end position="441"/>
    </location>
</feature>
<dbReference type="InterPro" id="IPR000719">
    <property type="entry name" value="Prot_kinase_dom"/>
</dbReference>
<dbReference type="InterPro" id="IPR008271">
    <property type="entry name" value="Ser/Thr_kinase_AS"/>
</dbReference>
<dbReference type="FunFam" id="3.30.200.20:FF:000247">
    <property type="entry name" value="serine/threonine-protein kinase Nek4 isoform X1"/>
    <property type="match status" value="1"/>
</dbReference>
<dbReference type="InterPro" id="IPR051131">
    <property type="entry name" value="NEK_Ser/Thr_kinase_NIMA"/>
</dbReference>
<keyword evidence="13 25" id="KW-0547">Nucleotide-binding</keyword>
<dbReference type="HOGENOM" id="CLU_017439_0_0_1"/>
<keyword evidence="26" id="KW-0175">Coiled coil</keyword>
<dbReference type="Pfam" id="PF00069">
    <property type="entry name" value="Pkinase"/>
    <property type="match status" value="1"/>
</dbReference>
<evidence type="ECO:0000256" key="18">
    <source>
        <dbReference type="ARBA" id="ARBA00023273"/>
    </source>
</evidence>
<evidence type="ECO:0000256" key="23">
    <source>
        <dbReference type="ARBA" id="ARBA00080102"/>
    </source>
</evidence>
<comment type="catalytic activity">
    <reaction evidence="20">
        <text>L-threonyl-[protein] + ATP = O-phospho-L-threonyl-[protein] + ADP + H(+)</text>
        <dbReference type="Rhea" id="RHEA:46608"/>
        <dbReference type="Rhea" id="RHEA-COMP:11060"/>
        <dbReference type="Rhea" id="RHEA-COMP:11605"/>
        <dbReference type="ChEBI" id="CHEBI:15378"/>
        <dbReference type="ChEBI" id="CHEBI:30013"/>
        <dbReference type="ChEBI" id="CHEBI:30616"/>
        <dbReference type="ChEBI" id="CHEBI:61977"/>
        <dbReference type="ChEBI" id="CHEBI:456216"/>
        <dbReference type="EC" id="2.7.11.1"/>
    </reaction>
</comment>
<evidence type="ECO:0000256" key="21">
    <source>
        <dbReference type="ARBA" id="ARBA00048679"/>
    </source>
</evidence>
<evidence type="ECO:0000256" key="5">
    <source>
        <dbReference type="ARBA" id="ARBA00012513"/>
    </source>
</evidence>
<dbReference type="InterPro" id="IPR017441">
    <property type="entry name" value="Protein_kinase_ATP_BS"/>
</dbReference>
<evidence type="ECO:0000256" key="7">
    <source>
        <dbReference type="ARBA" id="ARBA00022490"/>
    </source>
</evidence>
<reference evidence="31" key="1">
    <citation type="submission" date="2012-12" db="EMBL/GenBank/DDBJ databases">
        <authorList>
            <person name="Hellsten U."/>
            <person name="Grimwood J."/>
            <person name="Chapman J.A."/>
            <person name="Shapiro H."/>
            <person name="Aerts A."/>
            <person name="Otillar R.P."/>
            <person name="Terry A.Y."/>
            <person name="Boore J.L."/>
            <person name="Simakov O."/>
            <person name="Marletaz F."/>
            <person name="Cho S.-J."/>
            <person name="Edsinger-Gonzales E."/>
            <person name="Havlak P."/>
            <person name="Kuo D.-H."/>
            <person name="Larsson T."/>
            <person name="Lv J."/>
            <person name="Arendt D."/>
            <person name="Savage R."/>
            <person name="Osoegawa K."/>
            <person name="de Jong P."/>
            <person name="Lindberg D.R."/>
            <person name="Seaver E.C."/>
            <person name="Weisblat D.A."/>
            <person name="Putnam N.H."/>
            <person name="Grigoriev I.V."/>
            <person name="Rokhsar D.S."/>
        </authorList>
    </citation>
    <scope>NUCLEOTIDE SEQUENCE</scope>
    <source>
        <strain evidence="31">I ESC-2004</strain>
    </source>
</reference>
<reference evidence="29 31" key="2">
    <citation type="journal article" date="2013" name="Nature">
        <title>Insights into bilaterian evolution from three spiralian genomes.</title>
        <authorList>
            <person name="Simakov O."/>
            <person name="Marletaz F."/>
            <person name="Cho S.J."/>
            <person name="Edsinger-Gonzales E."/>
            <person name="Havlak P."/>
            <person name="Hellsten U."/>
            <person name="Kuo D.H."/>
            <person name="Larsson T."/>
            <person name="Lv J."/>
            <person name="Arendt D."/>
            <person name="Savage R."/>
            <person name="Osoegawa K."/>
            <person name="de Jong P."/>
            <person name="Grimwood J."/>
            <person name="Chapman J.A."/>
            <person name="Shapiro H."/>
            <person name="Aerts A."/>
            <person name="Otillar R.P."/>
            <person name="Terry A.Y."/>
            <person name="Boore J.L."/>
            <person name="Grigoriev I.V."/>
            <person name="Lindberg D.R."/>
            <person name="Seaver E.C."/>
            <person name="Weisblat D.A."/>
            <person name="Putnam N.H."/>
            <person name="Rokhsar D.S."/>
        </authorList>
    </citation>
    <scope>NUCLEOTIDE SEQUENCE</scope>
    <source>
        <strain evidence="29 31">I ESC-2004</strain>
    </source>
</reference>
<feature type="compositionally biased region" description="Polar residues" evidence="27">
    <location>
        <begin position="516"/>
        <end position="532"/>
    </location>
</feature>
<dbReference type="InterPro" id="IPR011009">
    <property type="entry name" value="Kinase-like_dom_sf"/>
</dbReference>
<dbReference type="STRING" id="283909.R7THD3"/>
<evidence type="ECO:0000256" key="26">
    <source>
        <dbReference type="SAM" id="Coils"/>
    </source>
</evidence>
<evidence type="ECO:0000256" key="20">
    <source>
        <dbReference type="ARBA" id="ARBA00047899"/>
    </source>
</evidence>
<evidence type="ECO:0000256" key="24">
    <source>
        <dbReference type="ARBA" id="ARBA00082679"/>
    </source>
</evidence>
<dbReference type="SMART" id="SM00220">
    <property type="entry name" value="S_TKc"/>
    <property type="match status" value="1"/>
</dbReference>
<gene>
    <name evidence="29" type="ORF">CAPTEDRAFT_224068</name>
</gene>
<evidence type="ECO:0000256" key="15">
    <source>
        <dbReference type="ARBA" id="ARBA00022777"/>
    </source>
</evidence>
<dbReference type="SUPFAM" id="SSF56112">
    <property type="entry name" value="Protein kinase-like (PK-like)"/>
    <property type="match status" value="1"/>
</dbReference>
<keyword evidence="12" id="KW-0479">Metal-binding</keyword>